<dbReference type="Proteomes" id="UP000293637">
    <property type="component" value="Unassembled WGS sequence"/>
</dbReference>
<feature type="transmembrane region" description="Helical" evidence="3">
    <location>
        <begin position="298"/>
        <end position="317"/>
    </location>
</feature>
<feature type="transmembrane region" description="Helical" evidence="3">
    <location>
        <begin position="241"/>
        <end position="259"/>
    </location>
</feature>
<comment type="caution">
    <text evidence="5">The sequence shown here is derived from an EMBL/GenBank/DDBJ whole genome shotgun (WGS) entry which is preliminary data.</text>
</comment>
<feature type="transmembrane region" description="Helical" evidence="3">
    <location>
        <begin position="193"/>
        <end position="211"/>
    </location>
</feature>
<gene>
    <name evidence="5" type="ORF">EQ812_03380</name>
</gene>
<evidence type="ECO:0000313" key="5">
    <source>
        <dbReference type="EMBL" id="TBW72896.1"/>
    </source>
</evidence>
<feature type="transmembrane region" description="Helical" evidence="3">
    <location>
        <begin position="275"/>
        <end position="292"/>
    </location>
</feature>
<sequence>MSTLKERDYFFDNARAILIFLVVLGHLLVSYTSEDKYLSALYLLIYSFHMPTFLFISGYFAKNIEQPNYLEKVAKKLIVPYALFFAFFSIYYYLTGKEDAIHLDPFNPVFALWFLLTLFFFHVILVIVKNYKPVYVLTISLVVSLLVVSLLAGYSNNIGEYLSISRTIVFFPIFYLGYLMTKKNTKLLRNKKLIPISIIILCLFFVGYVLHPINADWLLGSSAYTSVGEHPNDVYSPLKRLLLYVIILTTMLSFLILVPKHKVKLTYIGRRTMQVYLLHGLVIGVVRGYKLFPFQEPVNVYTYLYLFGLSAIIVLVLSSKPICKFVNPLIHLKKPSAFKD</sequence>
<keyword evidence="5" id="KW-0808">Transferase</keyword>
<keyword evidence="3" id="KW-0812">Transmembrane</keyword>
<dbReference type="AlphaFoldDB" id="A0A4Q9WC36"/>
<protein>
    <submittedName>
        <fullName evidence="5">Acyltransferase family protein</fullName>
    </submittedName>
</protein>
<reference evidence="5 6" key="1">
    <citation type="journal article" date="2019" name="Sci. Transl. Med.">
        <title>Quorum sensing between bacterial species on the skin protects against epidermal injury in atopic dermatitis.</title>
        <authorList>
            <person name="Williams M.R."/>
        </authorList>
    </citation>
    <scope>NUCLEOTIDE SEQUENCE [LARGE SCALE GENOMIC DNA]</scope>
    <source>
        <strain evidence="5 6">E7</strain>
    </source>
</reference>
<dbReference type="InterPro" id="IPR002656">
    <property type="entry name" value="Acyl_transf_3_dom"/>
</dbReference>
<dbReference type="PANTHER" id="PTHR37312">
    <property type="entry name" value="MEMBRANE-BOUND ACYLTRANSFERASE YKRP-RELATED"/>
    <property type="match status" value="1"/>
</dbReference>
<dbReference type="EMBL" id="SCHB01000002">
    <property type="protein sequence ID" value="TBW72896.1"/>
    <property type="molecule type" value="Genomic_DNA"/>
</dbReference>
<feature type="transmembrane region" description="Helical" evidence="3">
    <location>
        <begin position="73"/>
        <end position="94"/>
    </location>
</feature>
<keyword evidence="5" id="KW-0012">Acyltransferase</keyword>
<proteinExistence type="inferred from homology"/>
<keyword evidence="3" id="KW-1133">Transmembrane helix</keyword>
<feature type="transmembrane region" description="Helical" evidence="3">
    <location>
        <begin position="161"/>
        <end position="181"/>
    </location>
</feature>
<feature type="transmembrane region" description="Helical" evidence="3">
    <location>
        <begin position="106"/>
        <end position="127"/>
    </location>
</feature>
<comment type="similarity">
    <text evidence="2">Belongs to the acyltransferase 3 family.</text>
</comment>
<evidence type="ECO:0000259" key="4">
    <source>
        <dbReference type="Pfam" id="PF01757"/>
    </source>
</evidence>
<dbReference type="Pfam" id="PF01757">
    <property type="entry name" value="Acyl_transf_3"/>
    <property type="match status" value="1"/>
</dbReference>
<dbReference type="RefSeq" id="WP_131512925.1">
    <property type="nucleotide sequence ID" value="NZ_SCHB01000002.1"/>
</dbReference>
<accession>A0A4Q9WC36</accession>
<evidence type="ECO:0000256" key="1">
    <source>
        <dbReference type="ARBA" id="ARBA00004370"/>
    </source>
</evidence>
<feature type="transmembrane region" description="Helical" evidence="3">
    <location>
        <begin position="12"/>
        <end position="31"/>
    </location>
</feature>
<dbReference type="InterPro" id="IPR052734">
    <property type="entry name" value="Nod_factor_acetyltransferase"/>
</dbReference>
<feature type="transmembrane region" description="Helical" evidence="3">
    <location>
        <begin position="37"/>
        <end position="61"/>
    </location>
</feature>
<comment type="subcellular location">
    <subcellularLocation>
        <location evidence="1">Membrane</location>
    </subcellularLocation>
</comment>
<keyword evidence="3" id="KW-0472">Membrane</keyword>
<name>A0A4Q9WC36_STALU</name>
<evidence type="ECO:0000256" key="3">
    <source>
        <dbReference type="SAM" id="Phobius"/>
    </source>
</evidence>
<feature type="transmembrane region" description="Helical" evidence="3">
    <location>
        <begin position="134"/>
        <end position="155"/>
    </location>
</feature>
<organism evidence="5 6">
    <name type="scientific">Staphylococcus lugdunensis</name>
    <dbReference type="NCBI Taxonomy" id="28035"/>
    <lineage>
        <taxon>Bacteria</taxon>
        <taxon>Bacillati</taxon>
        <taxon>Bacillota</taxon>
        <taxon>Bacilli</taxon>
        <taxon>Bacillales</taxon>
        <taxon>Staphylococcaceae</taxon>
        <taxon>Staphylococcus</taxon>
    </lineage>
</organism>
<evidence type="ECO:0000256" key="2">
    <source>
        <dbReference type="ARBA" id="ARBA00007400"/>
    </source>
</evidence>
<evidence type="ECO:0000313" key="6">
    <source>
        <dbReference type="Proteomes" id="UP000293637"/>
    </source>
</evidence>
<dbReference type="PANTHER" id="PTHR37312:SF1">
    <property type="entry name" value="MEMBRANE-BOUND ACYLTRANSFERASE YKRP-RELATED"/>
    <property type="match status" value="1"/>
</dbReference>
<dbReference type="GO" id="GO:0016747">
    <property type="term" value="F:acyltransferase activity, transferring groups other than amino-acyl groups"/>
    <property type="evidence" value="ECO:0007669"/>
    <property type="project" value="InterPro"/>
</dbReference>
<feature type="domain" description="Acyltransferase 3" evidence="4">
    <location>
        <begin position="9"/>
        <end position="315"/>
    </location>
</feature>